<evidence type="ECO:0000313" key="2">
    <source>
        <dbReference type="Proteomes" id="UP000799771"/>
    </source>
</evidence>
<protein>
    <submittedName>
        <fullName evidence="1">Uncharacterized protein</fullName>
    </submittedName>
</protein>
<evidence type="ECO:0000313" key="1">
    <source>
        <dbReference type="EMBL" id="KAF2132399.1"/>
    </source>
</evidence>
<keyword evidence="2" id="KW-1185">Reference proteome</keyword>
<proteinExistence type="predicted"/>
<sequence>MIHRNPSEIAFDPDQNLWCFDEDEHDGIHNAQDFEEHHFMDNIRSGVLAYRLQSACHFDLSIKIHQAAPLQCDETAIKLAPSFRIEVVFKRLVEPDLFRVCRPRFRRCSRGRYRIATNEVQICEKGRFILMSEFLRIYYPNFNTLVGLDDMQRWWSANGKSFNWTGMPTELKEHVVLFCLHHPRGTGLYQRSLQNYRSPFNPRPVADRELGVYEVVDKLGDWCYLLGCSRQVRSITLRLCFMGSSNLTYSKGLCIDILSYKALEDCFDRLGKYYQMMGPDSLPVDQKTKALSDCYSLYPKIYPQLRQYATFRQGIQKICLKMSFVSYMRFFKVTAGGFGKYWRTDHMTFEVLEQLPFLNEIVIKLPVRPHGAGGWKDNFHEGGPQLFHHESPCPRMLHRILYERIAEALASHEHVRLTRFIDNDEKQRYWEFRKNAVAKLKMTGAELEELYRDDGGGIELEDVVAPANMVAKDEHDQDLQAFEYPAEGEEQFFPPKCRCAKDCTLYRDSQE</sequence>
<dbReference type="OrthoDB" id="3781946at2759"/>
<organism evidence="1 2">
    <name type="scientific">Dothidotthia symphoricarpi CBS 119687</name>
    <dbReference type="NCBI Taxonomy" id="1392245"/>
    <lineage>
        <taxon>Eukaryota</taxon>
        <taxon>Fungi</taxon>
        <taxon>Dikarya</taxon>
        <taxon>Ascomycota</taxon>
        <taxon>Pezizomycotina</taxon>
        <taxon>Dothideomycetes</taxon>
        <taxon>Pleosporomycetidae</taxon>
        <taxon>Pleosporales</taxon>
        <taxon>Dothidotthiaceae</taxon>
        <taxon>Dothidotthia</taxon>
    </lineage>
</organism>
<dbReference type="GeneID" id="54402863"/>
<dbReference type="Proteomes" id="UP000799771">
    <property type="component" value="Unassembled WGS sequence"/>
</dbReference>
<dbReference type="AlphaFoldDB" id="A0A6A6AKB8"/>
<dbReference type="RefSeq" id="XP_033526786.1">
    <property type="nucleotide sequence ID" value="XM_033662431.1"/>
</dbReference>
<accession>A0A6A6AKB8</accession>
<reference evidence="1" key="1">
    <citation type="journal article" date="2020" name="Stud. Mycol.">
        <title>101 Dothideomycetes genomes: a test case for predicting lifestyles and emergence of pathogens.</title>
        <authorList>
            <person name="Haridas S."/>
            <person name="Albert R."/>
            <person name="Binder M."/>
            <person name="Bloem J."/>
            <person name="Labutti K."/>
            <person name="Salamov A."/>
            <person name="Andreopoulos B."/>
            <person name="Baker S."/>
            <person name="Barry K."/>
            <person name="Bills G."/>
            <person name="Bluhm B."/>
            <person name="Cannon C."/>
            <person name="Castanera R."/>
            <person name="Culley D."/>
            <person name="Daum C."/>
            <person name="Ezra D."/>
            <person name="Gonzalez J."/>
            <person name="Henrissat B."/>
            <person name="Kuo A."/>
            <person name="Liang C."/>
            <person name="Lipzen A."/>
            <person name="Lutzoni F."/>
            <person name="Magnuson J."/>
            <person name="Mondo S."/>
            <person name="Nolan M."/>
            <person name="Ohm R."/>
            <person name="Pangilinan J."/>
            <person name="Park H.-J."/>
            <person name="Ramirez L."/>
            <person name="Alfaro M."/>
            <person name="Sun H."/>
            <person name="Tritt A."/>
            <person name="Yoshinaga Y."/>
            <person name="Zwiers L.-H."/>
            <person name="Turgeon B."/>
            <person name="Goodwin S."/>
            <person name="Spatafora J."/>
            <person name="Crous P."/>
            <person name="Grigoriev I."/>
        </authorList>
    </citation>
    <scope>NUCLEOTIDE SEQUENCE</scope>
    <source>
        <strain evidence="1">CBS 119687</strain>
    </source>
</reference>
<gene>
    <name evidence="1" type="ORF">P153DRAFT_189971</name>
</gene>
<dbReference type="EMBL" id="ML977501">
    <property type="protein sequence ID" value="KAF2132399.1"/>
    <property type="molecule type" value="Genomic_DNA"/>
</dbReference>
<name>A0A6A6AKB8_9PLEO</name>